<dbReference type="Pfam" id="PF23749">
    <property type="entry name" value="DUF7165"/>
    <property type="match status" value="1"/>
</dbReference>
<dbReference type="SUPFAM" id="SSF81383">
    <property type="entry name" value="F-box domain"/>
    <property type="match status" value="1"/>
</dbReference>
<gene>
    <name evidence="4" type="ORF">ESCO_000858</name>
</gene>
<feature type="domain" description="F-box" evidence="3">
    <location>
        <begin position="28"/>
        <end position="74"/>
    </location>
</feature>
<feature type="compositionally biased region" description="Acidic residues" evidence="2">
    <location>
        <begin position="637"/>
        <end position="650"/>
    </location>
</feature>
<proteinExistence type="predicted"/>
<feature type="region of interest" description="Disordered" evidence="2">
    <location>
        <begin position="1"/>
        <end position="30"/>
    </location>
</feature>
<feature type="coiled-coil region" evidence="1">
    <location>
        <begin position="569"/>
        <end position="596"/>
    </location>
</feature>
<feature type="compositionally biased region" description="Low complexity" evidence="2">
    <location>
        <begin position="959"/>
        <end position="972"/>
    </location>
</feature>
<dbReference type="InterPro" id="IPR036047">
    <property type="entry name" value="F-box-like_dom_sf"/>
</dbReference>
<accession>A0A0M9VU98</accession>
<dbReference type="InterPro" id="IPR015943">
    <property type="entry name" value="WD40/YVTN_repeat-like_dom_sf"/>
</dbReference>
<feature type="region of interest" description="Disordered" evidence="2">
    <location>
        <begin position="873"/>
        <end position="973"/>
    </location>
</feature>
<feature type="compositionally biased region" description="Basic and acidic residues" evidence="2">
    <location>
        <begin position="717"/>
        <end position="738"/>
    </location>
</feature>
<feature type="region of interest" description="Disordered" evidence="2">
    <location>
        <begin position="774"/>
        <end position="830"/>
    </location>
</feature>
<comment type="caution">
    <text evidence="4">The sequence shown here is derived from an EMBL/GenBank/DDBJ whole genome shotgun (WGS) entry which is preliminary data.</text>
</comment>
<feature type="region of interest" description="Disordered" evidence="2">
    <location>
        <begin position="1013"/>
        <end position="1113"/>
    </location>
</feature>
<evidence type="ECO:0000313" key="4">
    <source>
        <dbReference type="EMBL" id="KOS19665.1"/>
    </source>
</evidence>
<sequence>MDASAAPQEAPRPPSTEKTPVVPSLGPDSPFERLPDEIIEQILEAADPNGFSSLLFLNRKWREVSQRAHLYRHHLARCPSFVAKPNTLPAAEDKNLPRLRRLFSREVKRNLFHAYIRPNRTLVKLVSNSISSSSFLGGESLSFSTSLRGHHVLAYNSSRIYVLDARGDARRSALELRRELRILRRPASACITDDATLLAVVSTEMQVDVYDLKASPPKRTQSIILDSNPRTIALSSCGSVLAAAYEAGIEVMALGTGALPSEKRSVKCDSVDALTFSFDGTQILGTTLQSSPPSTVVITAPYYDPGALMSDGSLSAMWTTSILFPNSSRDCSHAALLQDGHEEADWAFAYDRSFETFRAVRIDDLRNGTTYFTGPVPRSQAQLLPSTLPSATYHGELVSAAFHGSEIWLYGVPGDPAAVPEREPSTDGAAASGLARGNSSRSSSRPSSTRTQDAAAAAAAAAASASASASASATGRAPQWQMVCDRVRNNFVAGHKISELSDVTNAKWVSNFGGDRTLKERLVVTARGITGPKLITEEEDLVDYVDGGRVLLLDFDYSLQNGTRTEVTMELGTNDAEVLEEEKRDIETEVALARRRTVLQRRGGSAAGGGPGGRMLLSIVTSAQALAAARGARSDMDDNDDDNDDDDDDPLAPRVIGRYPASARPRNETPEEASGALLEAQEALDAPYAHSSPRSGTTLRRAATAAAANRRLNPRTADGRPLESIRADGRREHPHESDADNWVPPPPAYQADDPGDTPAFLRGPAILVAPTTSQGNIAMPPMVPPVQQHPVPPPPANNPDTRSRAPCPPALPTTTVPSEEAGASAPGDLNANESVTLQRSLPPSIYDVSPPDSPQKLIGQAGAASTLLTAPTLQARPSSTIPVSDSSSPNEPPARRRLSNASTWPLARDPAPPAPSLHHEIEQPLIISTPAGVSGAYDPPGRRTSRRGDMPILAPVPQRPQASAPNSSAPRSAVDRLETIFTAKPAEQPPAAAASKTSTSRLLLPTWMGRKQAAAPGRSASLVNRRPSRAGRSAAKNMQDARRRGWQAKGLKNKKKQCPDHDPAGGAGEAMTMMMMTRAPGGEGAANDWTDVPATPSVERPKDKDKDKKCVVM</sequence>
<feature type="compositionally biased region" description="Low complexity" evidence="2">
    <location>
        <begin position="877"/>
        <end position="889"/>
    </location>
</feature>
<feature type="region of interest" description="Disordered" evidence="2">
    <location>
        <begin position="630"/>
        <end position="674"/>
    </location>
</feature>
<feature type="compositionally biased region" description="Low complexity" evidence="2">
    <location>
        <begin position="428"/>
        <end position="455"/>
    </location>
</feature>
<keyword evidence="5" id="KW-1185">Reference proteome</keyword>
<dbReference type="Proteomes" id="UP000053831">
    <property type="component" value="Unassembled WGS sequence"/>
</dbReference>
<keyword evidence="1" id="KW-0175">Coiled coil</keyword>
<feature type="compositionally biased region" description="Low complexity" evidence="2">
    <location>
        <begin position="697"/>
        <end position="716"/>
    </location>
</feature>
<dbReference type="Gene3D" id="2.130.10.10">
    <property type="entry name" value="YVTN repeat-like/Quinoprotein amine dehydrogenase"/>
    <property type="match status" value="1"/>
</dbReference>
<dbReference type="STRING" id="150374.A0A0M9VU98"/>
<evidence type="ECO:0000256" key="1">
    <source>
        <dbReference type="SAM" id="Coils"/>
    </source>
</evidence>
<dbReference type="OrthoDB" id="3925024at2759"/>
<organism evidence="4 5">
    <name type="scientific">Escovopsis weberi</name>
    <dbReference type="NCBI Taxonomy" id="150374"/>
    <lineage>
        <taxon>Eukaryota</taxon>
        <taxon>Fungi</taxon>
        <taxon>Dikarya</taxon>
        <taxon>Ascomycota</taxon>
        <taxon>Pezizomycotina</taxon>
        <taxon>Sordariomycetes</taxon>
        <taxon>Hypocreomycetidae</taxon>
        <taxon>Hypocreales</taxon>
        <taxon>Hypocreaceae</taxon>
        <taxon>Escovopsis</taxon>
    </lineage>
</organism>
<dbReference type="PROSITE" id="PS50181">
    <property type="entry name" value="FBOX"/>
    <property type="match status" value="1"/>
</dbReference>
<dbReference type="EMBL" id="LGSR01000020">
    <property type="protein sequence ID" value="KOS19665.1"/>
    <property type="molecule type" value="Genomic_DNA"/>
</dbReference>
<evidence type="ECO:0000256" key="2">
    <source>
        <dbReference type="SAM" id="MobiDB-lite"/>
    </source>
</evidence>
<dbReference type="SUPFAM" id="SSF101898">
    <property type="entry name" value="NHL repeat"/>
    <property type="match status" value="1"/>
</dbReference>
<name>A0A0M9VU98_ESCWE</name>
<dbReference type="InterPro" id="IPR055589">
    <property type="entry name" value="DUF7165"/>
</dbReference>
<evidence type="ECO:0000313" key="5">
    <source>
        <dbReference type="Proteomes" id="UP000053831"/>
    </source>
</evidence>
<reference evidence="4 5" key="1">
    <citation type="submission" date="2015-07" db="EMBL/GenBank/DDBJ databases">
        <title>The genome of the fungus Escovopsis weberi, a specialized disease agent of ant agriculture.</title>
        <authorList>
            <person name="de Man T.J."/>
            <person name="Stajich J.E."/>
            <person name="Kubicek C.P."/>
            <person name="Chenthamara K."/>
            <person name="Atanasova L."/>
            <person name="Druzhinina I.S."/>
            <person name="Birnbaum S."/>
            <person name="Barribeau S.M."/>
            <person name="Teiling C."/>
            <person name="Suen G."/>
            <person name="Currie C."/>
            <person name="Gerardo N.M."/>
        </authorList>
    </citation>
    <scope>NUCLEOTIDE SEQUENCE [LARGE SCALE GENOMIC DNA]</scope>
</reference>
<protein>
    <recommendedName>
        <fullName evidence="3">F-box domain-containing protein</fullName>
    </recommendedName>
</protein>
<dbReference type="InterPro" id="IPR001810">
    <property type="entry name" value="F-box_dom"/>
</dbReference>
<dbReference type="AlphaFoldDB" id="A0A0M9VU98"/>
<evidence type="ECO:0000259" key="3">
    <source>
        <dbReference type="PROSITE" id="PS50181"/>
    </source>
</evidence>
<feature type="compositionally biased region" description="Low complexity" evidence="2">
    <location>
        <begin position="1069"/>
        <end position="1080"/>
    </location>
</feature>
<feature type="compositionally biased region" description="Basic and acidic residues" evidence="2">
    <location>
        <begin position="1099"/>
        <end position="1113"/>
    </location>
</feature>
<feature type="region of interest" description="Disordered" evidence="2">
    <location>
        <begin position="686"/>
        <end position="761"/>
    </location>
</feature>
<feature type="region of interest" description="Disordered" evidence="2">
    <location>
        <begin position="418"/>
        <end position="455"/>
    </location>
</feature>